<dbReference type="InterPro" id="IPR014748">
    <property type="entry name" value="Enoyl-CoA_hydra_C"/>
</dbReference>
<dbReference type="InterPro" id="IPR001753">
    <property type="entry name" value="Enoyl-CoA_hydra/iso"/>
</dbReference>
<dbReference type="SUPFAM" id="SSF52096">
    <property type="entry name" value="ClpP/crotonase"/>
    <property type="match status" value="1"/>
</dbReference>
<dbReference type="Gene3D" id="3.90.226.10">
    <property type="entry name" value="2-enoyl-CoA Hydratase, Chain A, domain 1"/>
    <property type="match status" value="1"/>
</dbReference>
<dbReference type="EC" id="4.2.1.17" evidence="2"/>
<dbReference type="OrthoDB" id="9807606at2"/>
<gene>
    <name evidence="2" type="ORF">XsacCFBP4641_08740</name>
</gene>
<sequence length="262" mass="27061">MSDALLLQRSGKVLTLQLNRPEVRNAFDAVLIAQLSDALLQIGADPQVQVVVLAGAGAAFSAGADLQWMRSMAGASEQANLDDALALARLMRLLDELPKPTVARVQGAAFGGAVGLVACCDIAVAATDARFALSESRLGLLPAVISPYVIAAIGARQARRWFASAETFDAATAAQIGLVHQAVAPEALDAAVQRQVALLGQAGPLAAAGAKALVRRVAAGGERDALDQANAALIAQLRVSTEGQEGLTAFLEKREPAWRASP</sequence>
<keyword evidence="2" id="KW-0456">Lyase</keyword>
<comment type="caution">
    <text evidence="2">The sequence shown here is derived from an EMBL/GenBank/DDBJ whole genome shotgun (WGS) entry which is preliminary data.</text>
</comment>
<dbReference type="EMBL" id="MDEK01000006">
    <property type="protein sequence ID" value="PPU83246.1"/>
    <property type="molecule type" value="Genomic_DNA"/>
</dbReference>
<dbReference type="GO" id="GO:0008300">
    <property type="term" value="P:isoprenoid catabolic process"/>
    <property type="evidence" value="ECO:0007669"/>
    <property type="project" value="TreeGrafter"/>
</dbReference>
<dbReference type="PANTHER" id="PTHR42964:SF1">
    <property type="entry name" value="POLYKETIDE BIOSYNTHESIS ENOYL-COA HYDRATASE PKSH-RELATED"/>
    <property type="match status" value="1"/>
</dbReference>
<reference evidence="2 3" key="1">
    <citation type="submission" date="2016-08" db="EMBL/GenBank/DDBJ databases">
        <authorList>
            <person name="Seilhamer J.J."/>
        </authorList>
    </citation>
    <scope>NUCLEOTIDE SEQUENCE [LARGE SCALE GENOMIC DNA]</scope>
    <source>
        <strain evidence="2 3">CFBP4641</strain>
    </source>
</reference>
<dbReference type="STRING" id="56458.SB85_01360"/>
<evidence type="ECO:0000313" key="2">
    <source>
        <dbReference type="EMBL" id="PPU83246.1"/>
    </source>
</evidence>
<accession>A0A2P5Z5I9</accession>
<dbReference type="FunFam" id="3.90.226.10:FF:000066">
    <property type="entry name" value="Enoyl-CoA hydratase"/>
    <property type="match status" value="1"/>
</dbReference>
<dbReference type="Pfam" id="PF00378">
    <property type="entry name" value="ECH_1"/>
    <property type="match status" value="1"/>
</dbReference>
<dbReference type="GO" id="GO:0004300">
    <property type="term" value="F:enoyl-CoA hydratase activity"/>
    <property type="evidence" value="ECO:0007669"/>
    <property type="project" value="UniProtKB-EC"/>
</dbReference>
<dbReference type="CDD" id="cd06558">
    <property type="entry name" value="crotonase-like"/>
    <property type="match status" value="1"/>
</dbReference>
<dbReference type="Proteomes" id="UP000247346">
    <property type="component" value="Unassembled WGS sequence"/>
</dbReference>
<dbReference type="InterPro" id="IPR051683">
    <property type="entry name" value="Enoyl-CoA_Hydratase/Isomerase"/>
</dbReference>
<dbReference type="PANTHER" id="PTHR42964">
    <property type="entry name" value="ENOYL-COA HYDRATASE"/>
    <property type="match status" value="1"/>
</dbReference>
<protein>
    <submittedName>
        <fullName evidence="2">Enoyl-CoA hydratase</fullName>
        <ecNumber evidence="2">4.2.1.17</ecNumber>
    </submittedName>
</protein>
<dbReference type="RefSeq" id="WP_010343349.1">
    <property type="nucleotide sequence ID" value="NZ_CP132343.1"/>
</dbReference>
<dbReference type="InterPro" id="IPR029045">
    <property type="entry name" value="ClpP/crotonase-like_dom_sf"/>
</dbReference>
<evidence type="ECO:0000313" key="3">
    <source>
        <dbReference type="Proteomes" id="UP000247346"/>
    </source>
</evidence>
<organism evidence="2 3">
    <name type="scientific">Xanthomonas sacchari</name>
    <dbReference type="NCBI Taxonomy" id="56458"/>
    <lineage>
        <taxon>Bacteria</taxon>
        <taxon>Pseudomonadati</taxon>
        <taxon>Pseudomonadota</taxon>
        <taxon>Gammaproteobacteria</taxon>
        <taxon>Lysobacterales</taxon>
        <taxon>Lysobacteraceae</taxon>
        <taxon>Xanthomonas</taxon>
    </lineage>
</organism>
<dbReference type="Gene3D" id="1.10.12.10">
    <property type="entry name" value="Lyase 2-enoyl-coa Hydratase, Chain A, domain 2"/>
    <property type="match status" value="1"/>
</dbReference>
<comment type="similarity">
    <text evidence="1">Belongs to the enoyl-CoA hydratase/isomerase family.</text>
</comment>
<name>A0A2P5Z5I9_9XANT</name>
<proteinExistence type="inferred from homology"/>
<dbReference type="AlphaFoldDB" id="A0A2P5Z5I9"/>
<dbReference type="GeneID" id="93878983"/>
<evidence type="ECO:0000256" key="1">
    <source>
        <dbReference type="ARBA" id="ARBA00005254"/>
    </source>
</evidence>